<name>A0A4Y2RNG0_ARAVE</name>
<comment type="caution">
    <text evidence="1">The sequence shown here is derived from an EMBL/GenBank/DDBJ whole genome shotgun (WGS) entry which is preliminary data.</text>
</comment>
<protein>
    <submittedName>
        <fullName evidence="1">Uncharacterized protein</fullName>
    </submittedName>
</protein>
<sequence>MQYGQGTRDALKCIQSNPMPVIQFLRFGFYLCLRPVLQKHEDYFEADFVIWSRRQMTTTTTPELASPLRASAPHQREYILFPTDLAYTRPAYTAALLWSRVSNLQPSGPVV</sequence>
<evidence type="ECO:0000313" key="1">
    <source>
        <dbReference type="EMBL" id="GBN77228.1"/>
    </source>
</evidence>
<organism evidence="1 2">
    <name type="scientific">Araneus ventricosus</name>
    <name type="common">Orbweaver spider</name>
    <name type="synonym">Epeira ventricosa</name>
    <dbReference type="NCBI Taxonomy" id="182803"/>
    <lineage>
        <taxon>Eukaryota</taxon>
        <taxon>Metazoa</taxon>
        <taxon>Ecdysozoa</taxon>
        <taxon>Arthropoda</taxon>
        <taxon>Chelicerata</taxon>
        <taxon>Arachnida</taxon>
        <taxon>Araneae</taxon>
        <taxon>Araneomorphae</taxon>
        <taxon>Entelegynae</taxon>
        <taxon>Araneoidea</taxon>
        <taxon>Araneidae</taxon>
        <taxon>Araneus</taxon>
    </lineage>
</organism>
<evidence type="ECO:0000313" key="2">
    <source>
        <dbReference type="Proteomes" id="UP000499080"/>
    </source>
</evidence>
<reference evidence="1 2" key="1">
    <citation type="journal article" date="2019" name="Sci. Rep.">
        <title>Orb-weaving spider Araneus ventricosus genome elucidates the spidroin gene catalogue.</title>
        <authorList>
            <person name="Kono N."/>
            <person name="Nakamura H."/>
            <person name="Ohtoshi R."/>
            <person name="Moran D.A.P."/>
            <person name="Shinohara A."/>
            <person name="Yoshida Y."/>
            <person name="Fujiwara M."/>
            <person name="Mori M."/>
            <person name="Tomita M."/>
            <person name="Arakawa K."/>
        </authorList>
    </citation>
    <scope>NUCLEOTIDE SEQUENCE [LARGE SCALE GENOMIC DNA]</scope>
</reference>
<dbReference type="AlphaFoldDB" id="A0A4Y2RNG0"/>
<accession>A0A4Y2RNG0</accession>
<proteinExistence type="predicted"/>
<keyword evidence="2" id="KW-1185">Reference proteome</keyword>
<gene>
    <name evidence="1" type="ORF">AVEN_237557_1</name>
</gene>
<dbReference type="Proteomes" id="UP000499080">
    <property type="component" value="Unassembled WGS sequence"/>
</dbReference>
<dbReference type="EMBL" id="BGPR01146245">
    <property type="protein sequence ID" value="GBN77228.1"/>
    <property type="molecule type" value="Genomic_DNA"/>
</dbReference>